<evidence type="ECO:0000259" key="9">
    <source>
        <dbReference type="Pfam" id="PF13953"/>
    </source>
</evidence>
<name>A0AB38PCD3_9ENTR</name>
<dbReference type="EMBL" id="QGAL01000001">
    <property type="protein sequence ID" value="TKK23713.1"/>
    <property type="molecule type" value="Genomic_DNA"/>
</dbReference>
<evidence type="ECO:0000256" key="6">
    <source>
        <dbReference type="ARBA" id="ARBA00022729"/>
    </source>
</evidence>
<dbReference type="Gene3D" id="2.60.40.2070">
    <property type="match status" value="1"/>
</dbReference>
<keyword evidence="4" id="KW-1134">Transmembrane beta strand</keyword>
<dbReference type="SUPFAM" id="SSF141729">
    <property type="entry name" value="FimD N-terminal domain-like"/>
    <property type="match status" value="1"/>
</dbReference>
<dbReference type="Proteomes" id="UP000306327">
    <property type="component" value="Unassembled WGS sequence"/>
</dbReference>
<comment type="subcellular location">
    <subcellularLocation>
        <location evidence="1">Cell outer membrane</location>
        <topology evidence="1">Multi-pass membrane protein</topology>
    </subcellularLocation>
</comment>
<evidence type="ECO:0000256" key="4">
    <source>
        <dbReference type="ARBA" id="ARBA00022452"/>
    </source>
</evidence>
<dbReference type="GO" id="GO:0015473">
    <property type="term" value="F:fimbrial usher porin activity"/>
    <property type="evidence" value="ECO:0007669"/>
    <property type="project" value="InterPro"/>
</dbReference>
<dbReference type="InterPro" id="IPR037224">
    <property type="entry name" value="PapC_N_sf"/>
</dbReference>
<protein>
    <submittedName>
        <fullName evidence="11">Fimbrial biogenesis outer membrane usher protein</fullName>
    </submittedName>
</protein>
<keyword evidence="6" id="KW-0732">Signal</keyword>
<evidence type="ECO:0000256" key="5">
    <source>
        <dbReference type="ARBA" id="ARBA00022692"/>
    </source>
</evidence>
<keyword evidence="8" id="KW-0998">Cell outer membrane</keyword>
<feature type="domain" description="PapC N-terminal" evidence="10">
    <location>
        <begin position="47"/>
        <end position="203"/>
    </location>
</feature>
<dbReference type="PANTHER" id="PTHR30451:SF20">
    <property type="entry name" value="FIMBRIAE USHER"/>
    <property type="match status" value="1"/>
</dbReference>
<keyword evidence="3" id="KW-0813">Transport</keyword>
<dbReference type="GO" id="GO:0009297">
    <property type="term" value="P:pilus assembly"/>
    <property type="evidence" value="ECO:0007669"/>
    <property type="project" value="InterPro"/>
</dbReference>
<evidence type="ECO:0000259" key="10">
    <source>
        <dbReference type="Pfam" id="PF13954"/>
    </source>
</evidence>
<keyword evidence="7" id="KW-0472">Membrane</keyword>
<organism evidence="11 12">
    <name type="scientific">Enterobacter cancerogenus</name>
    <dbReference type="NCBI Taxonomy" id="69218"/>
    <lineage>
        <taxon>Bacteria</taxon>
        <taxon>Pseudomonadati</taxon>
        <taxon>Pseudomonadota</taxon>
        <taxon>Gammaproteobacteria</taxon>
        <taxon>Enterobacterales</taxon>
        <taxon>Enterobacteriaceae</taxon>
        <taxon>Enterobacter</taxon>
        <taxon>Enterobacter cloacae complex</taxon>
    </lineage>
</organism>
<dbReference type="Gene3D" id="3.10.20.410">
    <property type="match status" value="1"/>
</dbReference>
<evidence type="ECO:0000256" key="8">
    <source>
        <dbReference type="ARBA" id="ARBA00023237"/>
    </source>
</evidence>
<reference evidence="11 12" key="1">
    <citation type="journal article" date="2019" name="Sci. Rep.">
        <title>Differences in resource use lead to coexistence of seed-transmitted microbial populations.</title>
        <authorList>
            <person name="Torres-Cortes G."/>
            <person name="Garcia B.J."/>
            <person name="Compant S."/>
            <person name="Rezki S."/>
            <person name="Jones P."/>
            <person name="Preveaux A."/>
            <person name="Briand M."/>
            <person name="Roulet A."/>
            <person name="Bouchez O."/>
            <person name="Jacobson D."/>
            <person name="Barret M."/>
        </authorList>
    </citation>
    <scope>NUCLEOTIDE SEQUENCE [LARGE SCALE GENOMIC DNA]</scope>
    <source>
        <strain evidence="11 12">CFBP13530</strain>
    </source>
</reference>
<dbReference type="FunFam" id="2.60.40.3110:FF:000001">
    <property type="entry name" value="Putative fimbrial outer membrane usher"/>
    <property type="match status" value="1"/>
</dbReference>
<dbReference type="InterPro" id="IPR000015">
    <property type="entry name" value="Fimb_usher"/>
</dbReference>
<evidence type="ECO:0000256" key="2">
    <source>
        <dbReference type="ARBA" id="ARBA00008064"/>
    </source>
</evidence>
<sequence length="862" mass="93796">MINRSIRHHFAEVKGTHMSVFHPLLSPLAVAVMLAITAESAANDDIEFDPHFMSPGSQSRIDLTRYNQDLVPAGRHSVELIVNARRIGRDDITVQDRSVAGKSHPEVDICVKPATLDALDINVEQLSPEAQRTIAAQKNAKSDACLALNRLLPDNSVSFDANEQALNLTLPEVYFITRPRGYVNPEQWDTGITAATLGYNLNAATTRYHGKDSDTLYGNFTGGFNLGGWYFRHNGVYTKTTDTVSDYNNINTYLQRDIPQIQGRLLLGDANTKGELFDTLSFRGAQLANEEQMLPNSVRGYAPVVRGTARTAARVVIRQNGNVIYERQVVPGPFEITDLYPTGYGGNLDVSIEEADGALHNFQIPYTATSNLLRPGTHHYSLTLGKIRSSQLREEPTLAEATYRRGINNALTLYGGMQGNGAYQAVQGGAALGTTFGTFSLDVTHARPRLGTEWDKMSGESYQLKYSDVIQRTGSNLSIAAYRFSTDGYMDFLTAMSTAEQYPGSRSGKTARRAKDRLLVSASQPLPPGWGQFYVSAWQQAYWNDAATERQYQFGYNNRFKSLSYSLSVNRTQDLYGRFQNTYMLNLTLPLDGLLGFSQMGSTLTRGPGNTLNEQLFASGTSGAESEYSYSVTAGHNRQSGGSASSSLVMNGSARTPYTTVSALAGGGQHYETWSAGLSGAMVAHSGGLTLSPYSGDTYALVEAKGAKGASMVSYPGIKVDHFGYAVIPYLTAYQLNEVEISPKGLSNNVELNLTSQKVAPYSGAVVKVKYETTVGYPALISAPTASGKPLPFGAEAYDSEGRHIGVVGQGGRLFARVQSTEGKIKVVWGQAPDQQCQVRYMLPASADLEKSNAIKFNSRCE</sequence>
<dbReference type="Pfam" id="PF13953">
    <property type="entry name" value="PapC_C"/>
    <property type="match status" value="1"/>
</dbReference>
<evidence type="ECO:0000313" key="11">
    <source>
        <dbReference type="EMBL" id="TKK23713.1"/>
    </source>
</evidence>
<dbReference type="InterPro" id="IPR043142">
    <property type="entry name" value="PapC-like_C_sf"/>
</dbReference>
<dbReference type="InterPro" id="IPR025885">
    <property type="entry name" value="PapC_N"/>
</dbReference>
<evidence type="ECO:0000313" key="12">
    <source>
        <dbReference type="Proteomes" id="UP000306327"/>
    </source>
</evidence>
<keyword evidence="5" id="KW-0812">Transmembrane</keyword>
<dbReference type="InterPro" id="IPR025949">
    <property type="entry name" value="PapC-like_C"/>
</dbReference>
<comment type="caution">
    <text evidence="11">The sequence shown here is derived from an EMBL/GenBank/DDBJ whole genome shotgun (WGS) entry which is preliminary data.</text>
</comment>
<dbReference type="Pfam" id="PF00577">
    <property type="entry name" value="Usher"/>
    <property type="match status" value="1"/>
</dbReference>
<evidence type="ECO:0000256" key="1">
    <source>
        <dbReference type="ARBA" id="ARBA00004571"/>
    </source>
</evidence>
<dbReference type="InterPro" id="IPR042186">
    <property type="entry name" value="FimD_plug_dom"/>
</dbReference>
<evidence type="ECO:0000256" key="3">
    <source>
        <dbReference type="ARBA" id="ARBA00022448"/>
    </source>
</evidence>
<feature type="domain" description="PapC-like C-terminal" evidence="9">
    <location>
        <begin position="781"/>
        <end position="844"/>
    </location>
</feature>
<accession>A0AB38PCD3</accession>
<dbReference type="Gene3D" id="2.60.40.2610">
    <property type="entry name" value="Outer membrane usher protein FimD, plug domain"/>
    <property type="match status" value="1"/>
</dbReference>
<dbReference type="Pfam" id="PF13954">
    <property type="entry name" value="PapC_N"/>
    <property type="match status" value="1"/>
</dbReference>
<gene>
    <name evidence="11" type="ORF">EcCFBP13530_06115</name>
</gene>
<proteinExistence type="inferred from homology"/>
<dbReference type="AlphaFoldDB" id="A0AB38PCD3"/>
<evidence type="ECO:0000256" key="7">
    <source>
        <dbReference type="ARBA" id="ARBA00023136"/>
    </source>
</evidence>
<dbReference type="PANTHER" id="PTHR30451">
    <property type="entry name" value="OUTER MEMBRANE USHER PROTEIN"/>
    <property type="match status" value="1"/>
</dbReference>
<comment type="similarity">
    <text evidence="2">Belongs to the fimbrial export usher family.</text>
</comment>
<dbReference type="Gene3D" id="2.60.40.3110">
    <property type="match status" value="1"/>
</dbReference>
<dbReference type="GO" id="GO:0009279">
    <property type="term" value="C:cell outer membrane"/>
    <property type="evidence" value="ECO:0007669"/>
    <property type="project" value="UniProtKB-SubCell"/>
</dbReference>